<dbReference type="Gene3D" id="1.10.10.10">
    <property type="entry name" value="Winged helix-like DNA-binding domain superfamily/Winged helix DNA-binding domain"/>
    <property type="match status" value="1"/>
</dbReference>
<dbReference type="InterPro" id="IPR001789">
    <property type="entry name" value="Sig_transdc_resp-reg_receiver"/>
</dbReference>
<evidence type="ECO:0000259" key="5">
    <source>
        <dbReference type="PROSITE" id="PS51755"/>
    </source>
</evidence>
<evidence type="ECO:0000256" key="1">
    <source>
        <dbReference type="ARBA" id="ARBA00023125"/>
    </source>
</evidence>
<proteinExistence type="predicted"/>
<evidence type="ECO:0000259" key="4">
    <source>
        <dbReference type="PROSITE" id="PS50110"/>
    </source>
</evidence>
<accession>I3Z2D6</accession>
<dbReference type="GO" id="GO:0005829">
    <property type="term" value="C:cytosol"/>
    <property type="evidence" value="ECO:0007669"/>
    <property type="project" value="TreeGrafter"/>
</dbReference>
<organism evidence="6 7">
    <name type="scientific">Belliella baltica (strain DSM 15883 / CIP 108006 / LMG 21964 / BA134)</name>
    <dbReference type="NCBI Taxonomy" id="866536"/>
    <lineage>
        <taxon>Bacteria</taxon>
        <taxon>Pseudomonadati</taxon>
        <taxon>Bacteroidota</taxon>
        <taxon>Cytophagia</taxon>
        <taxon>Cytophagales</taxon>
        <taxon>Cyclobacteriaceae</taxon>
        <taxon>Belliella</taxon>
    </lineage>
</organism>
<dbReference type="InterPro" id="IPR039420">
    <property type="entry name" value="WalR-like"/>
</dbReference>
<dbReference type="CDD" id="cd00383">
    <property type="entry name" value="trans_reg_C"/>
    <property type="match status" value="1"/>
</dbReference>
<dbReference type="SMART" id="SM00448">
    <property type="entry name" value="REC"/>
    <property type="match status" value="1"/>
</dbReference>
<dbReference type="EMBL" id="CP003281">
    <property type="protein sequence ID" value="AFL83404.1"/>
    <property type="molecule type" value="Genomic_DNA"/>
</dbReference>
<feature type="domain" description="OmpR/PhoB-type" evidence="5">
    <location>
        <begin position="124"/>
        <end position="224"/>
    </location>
</feature>
<dbReference type="STRING" id="866536.Belba_0752"/>
<dbReference type="PANTHER" id="PTHR48111">
    <property type="entry name" value="REGULATOR OF RPOS"/>
    <property type="match status" value="1"/>
</dbReference>
<dbReference type="PATRIC" id="fig|866536.3.peg.776"/>
<dbReference type="InterPro" id="IPR036388">
    <property type="entry name" value="WH-like_DNA-bd_sf"/>
</dbReference>
<dbReference type="PANTHER" id="PTHR48111:SF36">
    <property type="entry name" value="TRANSCRIPTIONAL REGULATORY PROTEIN CUTR"/>
    <property type="match status" value="1"/>
</dbReference>
<dbReference type="OrthoDB" id="9790442at2"/>
<feature type="DNA-binding region" description="OmpR/PhoB-type" evidence="3">
    <location>
        <begin position="124"/>
        <end position="224"/>
    </location>
</feature>
<dbReference type="InterPro" id="IPR011006">
    <property type="entry name" value="CheY-like_superfamily"/>
</dbReference>
<evidence type="ECO:0000256" key="3">
    <source>
        <dbReference type="PROSITE-ProRule" id="PRU01091"/>
    </source>
</evidence>
<keyword evidence="2" id="KW-0597">Phosphoprotein</keyword>
<dbReference type="PROSITE" id="PS50110">
    <property type="entry name" value="RESPONSE_REGULATORY"/>
    <property type="match status" value="1"/>
</dbReference>
<dbReference type="GO" id="GO:0006355">
    <property type="term" value="P:regulation of DNA-templated transcription"/>
    <property type="evidence" value="ECO:0007669"/>
    <property type="project" value="InterPro"/>
</dbReference>
<dbReference type="Pfam" id="PF00486">
    <property type="entry name" value="Trans_reg_C"/>
    <property type="match status" value="1"/>
</dbReference>
<keyword evidence="1 3" id="KW-0238">DNA-binding</keyword>
<dbReference type="KEGG" id="bbd:Belba_0752"/>
<gene>
    <name evidence="6" type="ordered locus">Belba_0752</name>
</gene>
<evidence type="ECO:0000313" key="6">
    <source>
        <dbReference type="EMBL" id="AFL83404.1"/>
    </source>
</evidence>
<protein>
    <submittedName>
        <fullName evidence="6">Response regulator with CheY-like receiver domain and winged-helix DNA-binding domain</fullName>
    </submittedName>
</protein>
<dbReference type="InterPro" id="IPR001867">
    <property type="entry name" value="OmpR/PhoB-type_DNA-bd"/>
</dbReference>
<reference evidence="7" key="1">
    <citation type="submission" date="2012-06" db="EMBL/GenBank/DDBJ databases">
        <title>The complete genome of Belliella baltica DSM 15883.</title>
        <authorList>
            <person name="Lucas S."/>
            <person name="Copeland A."/>
            <person name="Lapidus A."/>
            <person name="Goodwin L."/>
            <person name="Pitluck S."/>
            <person name="Peters L."/>
            <person name="Mikhailova N."/>
            <person name="Davenport K."/>
            <person name="Kyrpides N."/>
            <person name="Mavromatis K."/>
            <person name="Pagani I."/>
            <person name="Ivanova N."/>
            <person name="Ovchinnikova G."/>
            <person name="Zeytun A."/>
            <person name="Detter J.C."/>
            <person name="Han C."/>
            <person name="Land M."/>
            <person name="Hauser L."/>
            <person name="Markowitz V."/>
            <person name="Cheng J.-F."/>
            <person name="Hugenholtz P."/>
            <person name="Woyke T."/>
            <person name="Wu D."/>
            <person name="Tindall B."/>
            <person name="Pomrenke H."/>
            <person name="Brambilla E."/>
            <person name="Klenk H.-P."/>
            <person name="Eisen J.A."/>
        </authorList>
    </citation>
    <scope>NUCLEOTIDE SEQUENCE [LARGE SCALE GENOMIC DNA]</scope>
    <source>
        <strain evidence="7">DSM 15883 / CIP 108006 / LMG 21964 / BA134</strain>
    </source>
</reference>
<dbReference type="HOGENOM" id="CLU_000445_30_1_10"/>
<name>I3Z2D6_BELBD</name>
<evidence type="ECO:0000256" key="2">
    <source>
        <dbReference type="PROSITE-ProRule" id="PRU00169"/>
    </source>
</evidence>
<dbReference type="GO" id="GO:0000156">
    <property type="term" value="F:phosphorelay response regulator activity"/>
    <property type="evidence" value="ECO:0007669"/>
    <property type="project" value="TreeGrafter"/>
</dbReference>
<dbReference type="RefSeq" id="WP_014771413.1">
    <property type="nucleotide sequence ID" value="NC_018010.1"/>
</dbReference>
<keyword evidence="7" id="KW-1185">Reference proteome</keyword>
<dbReference type="CDD" id="cd17624">
    <property type="entry name" value="REC_OmpR_PmrA-like"/>
    <property type="match status" value="1"/>
</dbReference>
<dbReference type="SUPFAM" id="SSF52172">
    <property type="entry name" value="CheY-like"/>
    <property type="match status" value="1"/>
</dbReference>
<dbReference type="Gene3D" id="3.40.50.2300">
    <property type="match status" value="1"/>
</dbReference>
<sequence length="224" mass="26120">MRVLLVEDEQQLGIEMIDFLEKEGYICNWSKNLKDASEKLAINPYDFVLLDLGLPDGNGLNLIKEINQYQKDVSIIILTARSEINDKVEGLEQGADDYLSKPFSLLELKARMQAIARRKGGWHSNILEIGDFQMDLNSKVVMHEKEEIPLTNKEFRLLHFLLINKNRVLNRFQLAEHLWGDHLDDDHQSNYIDVHIKNIRKKMGVFADMDWLETVRGLGYKIRR</sequence>
<feature type="modified residue" description="4-aspartylphosphate" evidence="2">
    <location>
        <position position="51"/>
    </location>
</feature>
<dbReference type="Proteomes" id="UP000006050">
    <property type="component" value="Chromosome"/>
</dbReference>
<dbReference type="GO" id="GO:0032993">
    <property type="term" value="C:protein-DNA complex"/>
    <property type="evidence" value="ECO:0007669"/>
    <property type="project" value="TreeGrafter"/>
</dbReference>
<dbReference type="Pfam" id="PF00072">
    <property type="entry name" value="Response_reg"/>
    <property type="match status" value="1"/>
</dbReference>
<dbReference type="eggNOG" id="COG0745">
    <property type="taxonomic scope" value="Bacteria"/>
</dbReference>
<dbReference type="GO" id="GO:0000976">
    <property type="term" value="F:transcription cis-regulatory region binding"/>
    <property type="evidence" value="ECO:0007669"/>
    <property type="project" value="TreeGrafter"/>
</dbReference>
<dbReference type="PROSITE" id="PS51755">
    <property type="entry name" value="OMPR_PHOB"/>
    <property type="match status" value="1"/>
</dbReference>
<dbReference type="AlphaFoldDB" id="I3Z2D6"/>
<dbReference type="Gene3D" id="6.10.250.690">
    <property type="match status" value="1"/>
</dbReference>
<dbReference type="SMART" id="SM00862">
    <property type="entry name" value="Trans_reg_C"/>
    <property type="match status" value="1"/>
</dbReference>
<evidence type="ECO:0000313" key="7">
    <source>
        <dbReference type="Proteomes" id="UP000006050"/>
    </source>
</evidence>
<feature type="domain" description="Response regulatory" evidence="4">
    <location>
        <begin position="2"/>
        <end position="116"/>
    </location>
</feature>